<dbReference type="Pfam" id="PF16398">
    <property type="entry name" value="DUF5007"/>
    <property type="match status" value="1"/>
</dbReference>
<evidence type="ECO:0000313" key="1">
    <source>
        <dbReference type="EMBL" id="SEW52987.1"/>
    </source>
</evidence>
<dbReference type="RefSeq" id="WP_177192339.1">
    <property type="nucleotide sequence ID" value="NZ_FOJG01000002.1"/>
</dbReference>
<accession>A0A1I0S9X8</accession>
<dbReference type="InterPro" id="IPR032173">
    <property type="entry name" value="DUF5007"/>
</dbReference>
<dbReference type="AlphaFoldDB" id="A0A1I0S9X8"/>
<dbReference type="Proteomes" id="UP000199310">
    <property type="component" value="Unassembled WGS sequence"/>
</dbReference>
<name>A0A1I0S9X8_9BACT</name>
<dbReference type="PROSITE" id="PS51257">
    <property type="entry name" value="PROKAR_LIPOPROTEIN"/>
    <property type="match status" value="1"/>
</dbReference>
<dbReference type="EMBL" id="FOJG01000002">
    <property type="protein sequence ID" value="SEW52987.1"/>
    <property type="molecule type" value="Genomic_DNA"/>
</dbReference>
<evidence type="ECO:0000313" key="2">
    <source>
        <dbReference type="Proteomes" id="UP000199310"/>
    </source>
</evidence>
<proteinExistence type="predicted"/>
<sequence>MSKLCRYGLTGTFAVLLMGLGACKKWLPEDLDYLSPKATYSQKSFTPTLGRTTVFSGIYNTDNSTTPLTFKIMNVRNMITGQPSTDLNKVIPVWVWKQGYTGDEKSVAEINAKRIQENHPLWEIREHSGDFILWAGADSSMVAQVPNGGYLFDVVASNSGGSNTYKDLTLLPYRELPYSPSADIDPLTGAPAIRYTSDSSSYARVYNHPGMVNIMGDSTELPMKSDSVRVLFHKTGNGSSLTFKFMDKDSLPINPALFNATGPLDSLIHGFSPKLTSEYIRFDVAYPIPLIKYPTRWTVGDGSQAKVRFAYDRKVFGGSIARATLDFYFAIYQKGDWEIIFYFYSDTPRFRNE</sequence>
<organism evidence="1 2">
    <name type="scientific">Chitinophaga arvensicola</name>
    <dbReference type="NCBI Taxonomy" id="29529"/>
    <lineage>
        <taxon>Bacteria</taxon>
        <taxon>Pseudomonadati</taxon>
        <taxon>Bacteroidota</taxon>
        <taxon>Chitinophagia</taxon>
        <taxon>Chitinophagales</taxon>
        <taxon>Chitinophagaceae</taxon>
        <taxon>Chitinophaga</taxon>
    </lineage>
</organism>
<gene>
    <name evidence="1" type="ORF">SAMN04488122_5280</name>
</gene>
<evidence type="ECO:0008006" key="3">
    <source>
        <dbReference type="Google" id="ProtNLM"/>
    </source>
</evidence>
<protein>
    <recommendedName>
        <fullName evidence="3">DUF5007 domain-containing protein</fullName>
    </recommendedName>
</protein>
<dbReference type="STRING" id="29529.SAMN04488122_5280"/>
<keyword evidence="2" id="KW-1185">Reference proteome</keyword>
<reference evidence="2" key="1">
    <citation type="submission" date="2016-10" db="EMBL/GenBank/DDBJ databases">
        <authorList>
            <person name="Varghese N."/>
            <person name="Submissions S."/>
        </authorList>
    </citation>
    <scope>NUCLEOTIDE SEQUENCE [LARGE SCALE GENOMIC DNA]</scope>
    <source>
        <strain evidence="2">DSM 3695</strain>
    </source>
</reference>